<reference evidence="3 4" key="1">
    <citation type="submission" date="2019-03" db="EMBL/GenBank/DDBJ databases">
        <title>Genomic Encyclopedia of Archaeal and Bacterial Type Strains, Phase II (KMG-II): from individual species to whole genera.</title>
        <authorList>
            <person name="Goeker M."/>
        </authorList>
    </citation>
    <scope>NUCLEOTIDE SEQUENCE [LARGE SCALE GENOMIC DNA]</scope>
    <source>
        <strain evidence="3 4">DSM 24782</strain>
    </source>
</reference>
<comment type="caution">
    <text evidence="3">The sequence shown here is derived from an EMBL/GenBank/DDBJ whole genome shotgun (WGS) entry which is preliminary data.</text>
</comment>
<feature type="transmembrane region" description="Helical" evidence="1">
    <location>
        <begin position="75"/>
        <end position="94"/>
    </location>
</feature>
<organism evidence="3 4">
    <name type="scientific">Amnibacterium kyonggiense</name>
    <dbReference type="NCBI Taxonomy" id="595671"/>
    <lineage>
        <taxon>Bacteria</taxon>
        <taxon>Bacillati</taxon>
        <taxon>Actinomycetota</taxon>
        <taxon>Actinomycetes</taxon>
        <taxon>Micrococcales</taxon>
        <taxon>Microbacteriaceae</taxon>
        <taxon>Amnibacterium</taxon>
    </lineage>
</organism>
<evidence type="ECO:0000259" key="2">
    <source>
        <dbReference type="Pfam" id="PF04892"/>
    </source>
</evidence>
<dbReference type="Pfam" id="PF04892">
    <property type="entry name" value="VanZ"/>
    <property type="match status" value="1"/>
</dbReference>
<keyword evidence="1" id="KW-0472">Membrane</keyword>
<evidence type="ECO:0000313" key="3">
    <source>
        <dbReference type="EMBL" id="TDS74917.1"/>
    </source>
</evidence>
<feature type="transmembrane region" description="Helical" evidence="1">
    <location>
        <begin position="106"/>
        <end position="125"/>
    </location>
</feature>
<evidence type="ECO:0000313" key="4">
    <source>
        <dbReference type="Proteomes" id="UP000295344"/>
    </source>
</evidence>
<feature type="domain" description="VanZ-like" evidence="2">
    <location>
        <begin position="12"/>
        <end position="120"/>
    </location>
</feature>
<dbReference type="Proteomes" id="UP000295344">
    <property type="component" value="Unassembled WGS sequence"/>
</dbReference>
<accession>A0A4R7FHT8</accession>
<keyword evidence="1" id="KW-0812">Transmembrane</keyword>
<dbReference type="InterPro" id="IPR006976">
    <property type="entry name" value="VanZ-like"/>
</dbReference>
<keyword evidence="1" id="KW-1133">Transmembrane helix</keyword>
<feature type="transmembrane region" description="Helical" evidence="1">
    <location>
        <begin position="45"/>
        <end position="68"/>
    </location>
</feature>
<sequence>MWRIAAPVAILLLVVAVLVVPFHPEAMVLRTVVAIAPKNAFGERLAWLVVETGGNLLMFAAVGAAAQLLLRRRAVAFAAAALLSASAELIQLVIPNRVASFTDFVTNALGAGVGVLLASVVATHVSRSRAERSA</sequence>
<evidence type="ECO:0000256" key="1">
    <source>
        <dbReference type="SAM" id="Phobius"/>
    </source>
</evidence>
<proteinExistence type="predicted"/>
<dbReference type="AlphaFoldDB" id="A0A4R7FHT8"/>
<keyword evidence="4" id="KW-1185">Reference proteome</keyword>
<dbReference type="RefSeq" id="WP_133767575.1">
    <property type="nucleotide sequence ID" value="NZ_BAAARP010000001.1"/>
</dbReference>
<name>A0A4R7FHT8_9MICO</name>
<gene>
    <name evidence="3" type="ORF">CLV52_3440</name>
</gene>
<dbReference type="EMBL" id="SOAM01000004">
    <property type="protein sequence ID" value="TDS74917.1"/>
    <property type="molecule type" value="Genomic_DNA"/>
</dbReference>
<protein>
    <submittedName>
        <fullName evidence="3">VanZ like protein</fullName>
    </submittedName>
</protein>